<evidence type="ECO:0000256" key="3">
    <source>
        <dbReference type="ARBA" id="ARBA00023163"/>
    </source>
</evidence>
<dbReference type="Pfam" id="PF01381">
    <property type="entry name" value="HTH_3"/>
    <property type="match status" value="1"/>
</dbReference>
<evidence type="ECO:0000259" key="4">
    <source>
        <dbReference type="PROSITE" id="PS50943"/>
    </source>
</evidence>
<dbReference type="EMBL" id="JAHESF010000014">
    <property type="protein sequence ID" value="MBT1698281.1"/>
    <property type="molecule type" value="Genomic_DNA"/>
</dbReference>
<organism evidence="5 6">
    <name type="scientific">Chryseosolibacter histidini</name>
    <dbReference type="NCBI Taxonomy" id="2782349"/>
    <lineage>
        <taxon>Bacteria</taxon>
        <taxon>Pseudomonadati</taxon>
        <taxon>Bacteroidota</taxon>
        <taxon>Cytophagia</taxon>
        <taxon>Cytophagales</taxon>
        <taxon>Chryseotaleaceae</taxon>
        <taxon>Chryseosolibacter</taxon>
    </lineage>
</organism>
<keyword evidence="2" id="KW-0238">DNA-binding</keyword>
<proteinExistence type="predicted"/>
<keyword evidence="6" id="KW-1185">Reference proteome</keyword>
<dbReference type="Gene3D" id="1.10.260.40">
    <property type="entry name" value="lambda repressor-like DNA-binding domains"/>
    <property type="match status" value="1"/>
</dbReference>
<evidence type="ECO:0000313" key="6">
    <source>
        <dbReference type="Proteomes" id="UP001319200"/>
    </source>
</evidence>
<comment type="caution">
    <text evidence="5">The sequence shown here is derived from an EMBL/GenBank/DDBJ whole genome shotgun (WGS) entry which is preliminary data.</text>
</comment>
<dbReference type="InterPro" id="IPR010982">
    <property type="entry name" value="Lambda_DNA-bd_dom_sf"/>
</dbReference>
<dbReference type="PANTHER" id="PTHR40661">
    <property type="match status" value="1"/>
</dbReference>
<gene>
    <name evidence="5" type="ORF">KK083_15425</name>
</gene>
<dbReference type="SUPFAM" id="SSF51306">
    <property type="entry name" value="LexA/Signal peptidase"/>
    <property type="match status" value="1"/>
</dbReference>
<reference evidence="5 6" key="1">
    <citation type="submission" date="2021-05" db="EMBL/GenBank/DDBJ databases">
        <title>A Polyphasic approach of four new species of the genus Ohtaekwangia: Ohtaekwangia histidinii sp. nov., Ohtaekwangia cretensis sp. nov., Ohtaekwangia indiensis sp. nov., Ohtaekwangia reichenbachii sp. nov. from diverse environment.</title>
        <authorList>
            <person name="Octaviana S."/>
        </authorList>
    </citation>
    <scope>NUCLEOTIDE SEQUENCE [LARGE SCALE GENOMIC DNA]</scope>
    <source>
        <strain evidence="5 6">PWU4</strain>
    </source>
</reference>
<dbReference type="InterPro" id="IPR015927">
    <property type="entry name" value="Peptidase_S24_S26A/B/C"/>
</dbReference>
<dbReference type="SUPFAM" id="SSF47413">
    <property type="entry name" value="lambda repressor-like DNA-binding domains"/>
    <property type="match status" value="1"/>
</dbReference>
<dbReference type="Proteomes" id="UP001319200">
    <property type="component" value="Unassembled WGS sequence"/>
</dbReference>
<evidence type="ECO:0000256" key="1">
    <source>
        <dbReference type="ARBA" id="ARBA00023015"/>
    </source>
</evidence>
<dbReference type="AlphaFoldDB" id="A0AAP2DKZ7"/>
<name>A0AAP2DKZ7_9BACT</name>
<evidence type="ECO:0000313" key="5">
    <source>
        <dbReference type="EMBL" id="MBT1698281.1"/>
    </source>
</evidence>
<dbReference type="SMART" id="SM00530">
    <property type="entry name" value="HTH_XRE"/>
    <property type="match status" value="1"/>
</dbReference>
<dbReference type="CDD" id="cd00093">
    <property type="entry name" value="HTH_XRE"/>
    <property type="match status" value="1"/>
</dbReference>
<keyword evidence="3" id="KW-0804">Transcription</keyword>
<dbReference type="GO" id="GO:0003677">
    <property type="term" value="F:DNA binding"/>
    <property type="evidence" value="ECO:0007669"/>
    <property type="project" value="UniProtKB-KW"/>
</dbReference>
<dbReference type="PROSITE" id="PS50943">
    <property type="entry name" value="HTH_CROC1"/>
    <property type="match status" value="1"/>
</dbReference>
<feature type="domain" description="HTH cro/C1-type" evidence="4">
    <location>
        <begin position="8"/>
        <end position="62"/>
    </location>
</feature>
<dbReference type="PANTHER" id="PTHR40661:SF3">
    <property type="entry name" value="FELS-1 PROPHAGE TRANSCRIPTIONAL REGULATOR"/>
    <property type="match status" value="1"/>
</dbReference>
<dbReference type="InterPro" id="IPR001387">
    <property type="entry name" value="Cro/C1-type_HTH"/>
</dbReference>
<evidence type="ECO:0000256" key="2">
    <source>
        <dbReference type="ARBA" id="ARBA00023125"/>
    </source>
</evidence>
<dbReference type="Pfam" id="PF00717">
    <property type="entry name" value="Peptidase_S24"/>
    <property type="match status" value="1"/>
</dbReference>
<sequence>MAIVNRNLKFLRVQQGLTQKQLAEKLGLKQAAVGAYEEERSTPPVSSLVEISKIFNVSLDHLVNKDLSLLPQKEWKAKTAGRGKEILAITVDQNNKENVELVTQKASAGYLSGYQDPEYVKDLPKISLPVLPKNRTYRAFEIQGESMLPVQPGSIIFGEYIEDTKTIKNGKLYVLVTSHEGIVFKRVFNFADQQGKLLLVSDNRSYEPFSVKAEDVLEIWAAKAYFSQQFPEPESGPASLVDQLAFQVFQLQAKNKTKDK</sequence>
<dbReference type="InterPro" id="IPR039418">
    <property type="entry name" value="LexA-like"/>
</dbReference>
<dbReference type="CDD" id="cd06529">
    <property type="entry name" value="S24_LexA-like"/>
    <property type="match status" value="1"/>
</dbReference>
<dbReference type="Gene3D" id="2.10.109.10">
    <property type="entry name" value="Umud Fragment, subunit A"/>
    <property type="match status" value="1"/>
</dbReference>
<dbReference type="InterPro" id="IPR036286">
    <property type="entry name" value="LexA/Signal_pep-like_sf"/>
</dbReference>
<keyword evidence="1" id="KW-0805">Transcription regulation</keyword>
<protein>
    <submittedName>
        <fullName evidence="5">LexA family transcriptional regulator</fullName>
    </submittedName>
</protein>
<accession>A0AAP2DKZ7</accession>
<dbReference type="RefSeq" id="WP_254164286.1">
    <property type="nucleotide sequence ID" value="NZ_JAHESF010000014.1"/>
</dbReference>